<dbReference type="Proteomes" id="UP001560573">
    <property type="component" value="Unassembled WGS sequence"/>
</dbReference>
<keyword evidence="3" id="KW-1185">Reference proteome</keyword>
<evidence type="ECO:0000313" key="2">
    <source>
        <dbReference type="EMBL" id="MEX6686116.1"/>
    </source>
</evidence>
<organism evidence="2 3">
    <name type="scientific">Danxiaibacter flavus</name>
    <dbReference type="NCBI Taxonomy" id="3049108"/>
    <lineage>
        <taxon>Bacteria</taxon>
        <taxon>Pseudomonadati</taxon>
        <taxon>Bacteroidota</taxon>
        <taxon>Chitinophagia</taxon>
        <taxon>Chitinophagales</taxon>
        <taxon>Chitinophagaceae</taxon>
        <taxon>Danxiaibacter</taxon>
    </lineage>
</organism>
<dbReference type="NCBIfam" id="NF038353">
    <property type="entry name" value="FxLYD_dom"/>
    <property type="match status" value="1"/>
</dbReference>
<dbReference type="InterPro" id="IPR047676">
    <property type="entry name" value="FxLYD_dom"/>
</dbReference>
<keyword evidence="1" id="KW-0732">Signal</keyword>
<dbReference type="RefSeq" id="WP_369327505.1">
    <property type="nucleotide sequence ID" value="NZ_JAULBC010000001.1"/>
</dbReference>
<sequence length="140" mass="15561">MKRIPALLFLSIITFFYSCKNADSTEDQVYAQQKESLAKKEQKNPVNFLQIAGDDRRNLFGQTVVKGTIMNKATVTGYKNIRVKMLFYNKAGALVANHEDVYGKLLPAGQSMKFKARYGTPKGTDSVALSIMSAAAEEKK</sequence>
<comment type="caution">
    <text evidence="2">The sequence shown here is derived from an EMBL/GenBank/DDBJ whole genome shotgun (WGS) entry which is preliminary data.</text>
</comment>
<dbReference type="EMBL" id="JAULBC010000001">
    <property type="protein sequence ID" value="MEX6686116.1"/>
    <property type="molecule type" value="Genomic_DNA"/>
</dbReference>
<dbReference type="PROSITE" id="PS51257">
    <property type="entry name" value="PROKAR_LIPOPROTEIN"/>
    <property type="match status" value="1"/>
</dbReference>
<protein>
    <submittedName>
        <fullName evidence="2">FxLYD domain-containing protein</fullName>
    </submittedName>
</protein>
<feature type="signal peptide" evidence="1">
    <location>
        <begin position="1"/>
        <end position="22"/>
    </location>
</feature>
<evidence type="ECO:0000313" key="3">
    <source>
        <dbReference type="Proteomes" id="UP001560573"/>
    </source>
</evidence>
<evidence type="ECO:0000256" key="1">
    <source>
        <dbReference type="SAM" id="SignalP"/>
    </source>
</evidence>
<gene>
    <name evidence="2" type="ORF">QTN47_01345</name>
</gene>
<reference evidence="2 3" key="1">
    <citation type="submission" date="2023-07" db="EMBL/GenBank/DDBJ databases">
        <authorList>
            <person name="Lian W.-H."/>
        </authorList>
    </citation>
    <scope>NUCLEOTIDE SEQUENCE [LARGE SCALE GENOMIC DNA]</scope>
    <source>
        <strain evidence="2 3">SYSU DXS3180</strain>
    </source>
</reference>
<accession>A0ABV3ZAK6</accession>
<feature type="chain" id="PRO_5046829550" evidence="1">
    <location>
        <begin position="23"/>
        <end position="140"/>
    </location>
</feature>
<name>A0ABV3ZAK6_9BACT</name>
<proteinExistence type="predicted"/>